<evidence type="ECO:0000256" key="1">
    <source>
        <dbReference type="ARBA" id="ARBA00004429"/>
    </source>
</evidence>
<gene>
    <name evidence="12" type="ORF">C725_1855</name>
</gene>
<dbReference type="PANTHER" id="PTHR30414:SF0">
    <property type="entry name" value="MINICONDUCTANCE MECHANOSENSITIVE CHANNEL YBDG"/>
    <property type="match status" value="1"/>
</dbReference>
<dbReference type="GO" id="GO:0005886">
    <property type="term" value="C:plasma membrane"/>
    <property type="evidence" value="ECO:0007669"/>
    <property type="project" value="UniProtKB-SubCell"/>
</dbReference>
<dbReference type="EMBL" id="AMRV01000005">
    <property type="protein sequence ID" value="EMD82815.1"/>
    <property type="molecule type" value="Genomic_DNA"/>
</dbReference>
<feature type="transmembrane region" description="Helical" evidence="10">
    <location>
        <begin position="31"/>
        <end position="52"/>
    </location>
</feature>
<keyword evidence="13" id="KW-1185">Reference proteome</keyword>
<dbReference type="GO" id="GO:0008381">
    <property type="term" value="F:mechanosensitive monoatomic ion channel activity"/>
    <property type="evidence" value="ECO:0007669"/>
    <property type="project" value="InterPro"/>
</dbReference>
<evidence type="ECO:0000256" key="10">
    <source>
        <dbReference type="SAM" id="Phobius"/>
    </source>
</evidence>
<organism evidence="12 13">
    <name type="scientific">Pacificimonas flava</name>
    <dbReference type="NCBI Taxonomy" id="1234595"/>
    <lineage>
        <taxon>Bacteria</taxon>
        <taxon>Pseudomonadati</taxon>
        <taxon>Pseudomonadota</taxon>
        <taxon>Alphaproteobacteria</taxon>
        <taxon>Sphingomonadales</taxon>
        <taxon>Sphingosinicellaceae</taxon>
        <taxon>Pacificimonas</taxon>
    </lineage>
</organism>
<dbReference type="Pfam" id="PF00924">
    <property type="entry name" value="MS_channel_2nd"/>
    <property type="match status" value="1"/>
</dbReference>
<comment type="subcellular location">
    <subcellularLocation>
        <location evidence="1">Cell inner membrane</location>
        <topology evidence="1">Multi-pass membrane protein</topology>
    </subcellularLocation>
</comment>
<evidence type="ECO:0000256" key="4">
    <source>
        <dbReference type="ARBA" id="ARBA00022692"/>
    </source>
</evidence>
<evidence type="ECO:0000313" key="13">
    <source>
        <dbReference type="Proteomes" id="UP000011717"/>
    </source>
</evidence>
<feature type="transmembrane region" description="Helical" evidence="10">
    <location>
        <begin position="150"/>
        <end position="171"/>
    </location>
</feature>
<dbReference type="InterPro" id="IPR006685">
    <property type="entry name" value="MscS_channel_2nd"/>
</dbReference>
<evidence type="ECO:0000259" key="11">
    <source>
        <dbReference type="Pfam" id="PF00924"/>
    </source>
</evidence>
<proteinExistence type="predicted"/>
<accession>M2SBS3</accession>
<evidence type="ECO:0000313" key="12">
    <source>
        <dbReference type="EMBL" id="EMD82815.1"/>
    </source>
</evidence>
<dbReference type="RefSeq" id="WP_008602142.1">
    <property type="nucleotide sequence ID" value="NZ_AMRV01000005.1"/>
</dbReference>
<dbReference type="Proteomes" id="UP000011717">
    <property type="component" value="Unassembled WGS sequence"/>
</dbReference>
<evidence type="ECO:0000256" key="3">
    <source>
        <dbReference type="ARBA" id="ARBA00022519"/>
    </source>
</evidence>
<dbReference type="FunFam" id="2.30.30.60:FF:000002">
    <property type="entry name" value="Mechanosensitive ion channel family protein"/>
    <property type="match status" value="1"/>
</dbReference>
<name>M2SBS3_9SPHN</name>
<evidence type="ECO:0000256" key="9">
    <source>
        <dbReference type="ARBA" id="ARBA00093659"/>
    </source>
</evidence>
<reference evidence="12 13" key="1">
    <citation type="journal article" date="2013" name="Genome Announc.">
        <title>Draft Genome Sequence of Strain JLT2015T, Belonging to the Family Sphingomonadaceae of the Alphaproteobacteria.</title>
        <authorList>
            <person name="Tang K."/>
            <person name="Liu K."/>
            <person name="Li S."/>
            <person name="Jiao N."/>
        </authorList>
    </citation>
    <scope>NUCLEOTIDE SEQUENCE [LARGE SCALE GENOMIC DNA]</scope>
    <source>
        <strain evidence="12 13">JLT2015</strain>
    </source>
</reference>
<dbReference type="PATRIC" id="fig|1234595.3.peg.1858"/>
<evidence type="ECO:0000256" key="7">
    <source>
        <dbReference type="ARBA" id="ARBA00023136"/>
    </source>
</evidence>
<keyword evidence="5 10" id="KW-1133">Transmembrane helix</keyword>
<keyword evidence="4 10" id="KW-0812">Transmembrane</keyword>
<feature type="domain" description="Mechanosensitive ion channel MscS" evidence="11">
    <location>
        <begin position="196"/>
        <end position="264"/>
    </location>
</feature>
<keyword evidence="2" id="KW-1003">Cell membrane</keyword>
<keyword evidence="3" id="KW-0997">Cell inner membrane</keyword>
<dbReference type="SUPFAM" id="SSF50182">
    <property type="entry name" value="Sm-like ribonucleoproteins"/>
    <property type="match status" value="1"/>
</dbReference>
<dbReference type="AlphaFoldDB" id="M2SBS3"/>
<keyword evidence="7 10" id="KW-0472">Membrane</keyword>
<feature type="transmembrane region" description="Helical" evidence="10">
    <location>
        <begin position="177"/>
        <end position="194"/>
    </location>
</feature>
<dbReference type="InterPro" id="IPR030192">
    <property type="entry name" value="YbdG"/>
</dbReference>
<evidence type="ECO:0000256" key="6">
    <source>
        <dbReference type="ARBA" id="ARBA00023016"/>
    </source>
</evidence>
<protein>
    <recommendedName>
        <fullName evidence="8">Mechanosensing system component YbdG</fullName>
    </recommendedName>
    <alternativeName>
        <fullName evidence="9">Mechanosensitive channel homolog YbdG</fullName>
    </alternativeName>
</protein>
<dbReference type="InterPro" id="IPR023408">
    <property type="entry name" value="MscS_beta-dom_sf"/>
</dbReference>
<evidence type="ECO:0000256" key="8">
    <source>
        <dbReference type="ARBA" id="ARBA00093630"/>
    </source>
</evidence>
<keyword evidence="6" id="KW-0346">Stress response</keyword>
<dbReference type="Gene3D" id="2.30.30.60">
    <property type="match status" value="1"/>
</dbReference>
<dbReference type="GO" id="GO:0071470">
    <property type="term" value="P:cellular response to osmotic stress"/>
    <property type="evidence" value="ECO:0007669"/>
    <property type="project" value="InterPro"/>
</dbReference>
<evidence type="ECO:0000256" key="5">
    <source>
        <dbReference type="ARBA" id="ARBA00022989"/>
    </source>
</evidence>
<dbReference type="InterPro" id="IPR010920">
    <property type="entry name" value="LSM_dom_sf"/>
</dbReference>
<dbReference type="PANTHER" id="PTHR30414">
    <property type="entry name" value="MINICONDUCTANCE MECHANOSENSITIVE CHANNEL YBDG"/>
    <property type="match status" value="1"/>
</dbReference>
<sequence length="432" mass="47737">MRGRQAGAALSQALEFPILDLIGIDFAGRPWLESIIAIALLLMAALVGNWIAKRVVLQLFRRILRQTPIAEEADGLTNIARRLSNLVPAIIVGAGIDLVPHVPGEVIAVVTNLAEAFMVLTIARALGATFDFAEDLYQRRPKAGMRPIKGFVQVGKIGIYFIAVILMVAAIIDESPLILFSGLGALAAILLLVFKDTILSLVASVQLSTNDMIRVGDWITMENYGADGDVVDIALHTVKVQNFDKTITTIPTHALISDSFRNWRGMQESGGRRIKRQLMIDQNSIRFLTGDEIADARRFTLLIPYIDRKEEEIADWNESRLGPKEQPVNARRQTNIGLMRAYIEAYLRSDRRISDIHSLMVRQLASGADGLPLEIYCFTDTTDWATYEGIQADIFDHLIAILPEFGLRLFQKPSGLDLAGAMRGSSKEAVTV</sequence>
<evidence type="ECO:0000256" key="2">
    <source>
        <dbReference type="ARBA" id="ARBA00022475"/>
    </source>
</evidence>
<comment type="caution">
    <text evidence="12">The sequence shown here is derived from an EMBL/GenBank/DDBJ whole genome shotgun (WGS) entry which is preliminary data.</text>
</comment>